<keyword evidence="1" id="KW-1133">Transmembrane helix</keyword>
<evidence type="ECO:0000256" key="1">
    <source>
        <dbReference type="SAM" id="Phobius"/>
    </source>
</evidence>
<keyword evidence="1" id="KW-0472">Membrane</keyword>
<reference evidence="2 3" key="1">
    <citation type="submission" date="2011-08" db="EMBL/GenBank/DDBJ databases">
        <title>The Genome Sequence of Plasmodium vivax India VII.</title>
        <authorList>
            <consortium name="The Broad Institute Genome Sequencing Platform"/>
            <consortium name="The Broad Institute Genome Sequencing Center for Infectious Disease"/>
            <person name="Neafsey D."/>
            <person name="Carlton J."/>
            <person name="Barnwell J."/>
            <person name="Collins W."/>
            <person name="Escalante A."/>
            <person name="Mullikin J."/>
            <person name="Saul A."/>
            <person name="Guigo R."/>
            <person name="Camara F."/>
            <person name="Young S.K."/>
            <person name="Zeng Q."/>
            <person name="Gargeya S."/>
            <person name="Fitzgerald M."/>
            <person name="Haas B."/>
            <person name="Abouelleil A."/>
            <person name="Alvarado L."/>
            <person name="Arachchi H.M."/>
            <person name="Berlin A."/>
            <person name="Brown A."/>
            <person name="Chapman S.B."/>
            <person name="Chen Z."/>
            <person name="Dunbar C."/>
            <person name="Freedman E."/>
            <person name="Gearin G."/>
            <person name="Gellesch M."/>
            <person name="Goldberg J."/>
            <person name="Griggs A."/>
            <person name="Gujja S."/>
            <person name="Heiman D."/>
            <person name="Howarth C."/>
            <person name="Larson L."/>
            <person name="Lui A."/>
            <person name="MacDonald P.J.P."/>
            <person name="Montmayeur A."/>
            <person name="Murphy C."/>
            <person name="Neiman D."/>
            <person name="Pearson M."/>
            <person name="Priest M."/>
            <person name="Roberts A."/>
            <person name="Saif S."/>
            <person name="Shea T."/>
            <person name="Shenoy N."/>
            <person name="Sisk P."/>
            <person name="Stolte C."/>
            <person name="Sykes S."/>
            <person name="Wortman J."/>
            <person name="Nusbaum C."/>
            <person name="Birren B."/>
        </authorList>
    </citation>
    <scope>NUCLEOTIDE SEQUENCE [LARGE SCALE GENOMIC DNA]</scope>
    <source>
        <strain evidence="2 3">India VII</strain>
    </source>
</reference>
<feature type="transmembrane region" description="Helical" evidence="1">
    <location>
        <begin position="289"/>
        <end position="308"/>
    </location>
</feature>
<dbReference type="OrthoDB" id="10310635at2759"/>
<protein>
    <submittedName>
        <fullName evidence="2">Uncharacterized protein</fullName>
    </submittedName>
</protein>
<accession>A0A0J9S4H0</accession>
<name>A0A0J9S4H0_PLAVI</name>
<organism evidence="2 3">
    <name type="scientific">Plasmodium vivax India VII</name>
    <dbReference type="NCBI Taxonomy" id="1077284"/>
    <lineage>
        <taxon>Eukaryota</taxon>
        <taxon>Sar</taxon>
        <taxon>Alveolata</taxon>
        <taxon>Apicomplexa</taxon>
        <taxon>Aconoidasida</taxon>
        <taxon>Haemosporida</taxon>
        <taxon>Plasmodiidae</taxon>
        <taxon>Plasmodium</taxon>
        <taxon>Plasmodium (Plasmodium)</taxon>
    </lineage>
</organism>
<proteinExistence type="predicted"/>
<evidence type="ECO:0000313" key="2">
    <source>
        <dbReference type="EMBL" id="KMZ76917.1"/>
    </source>
</evidence>
<keyword evidence="1" id="KW-0812">Transmembrane</keyword>
<dbReference type="EMBL" id="KQ234572">
    <property type="protein sequence ID" value="KMZ76917.1"/>
    <property type="molecule type" value="Genomic_DNA"/>
</dbReference>
<dbReference type="Proteomes" id="UP000053562">
    <property type="component" value="Unassembled WGS sequence"/>
</dbReference>
<sequence>MKNYNNILMTNVKICKEIYDSILTIVYLHKHAEDDCPLSKFIKYLDDAKGTGRIDFEEEIKIIENTQREKVLGFFIKLQEIYSFITADYLNIRNQCCSYLNFWLDEKKKSKEKQELDINDEGWKIVENLWDRVKGNNSFSCKRKSQKISMDYKKTCYDFMVYCVNRDKLKQKCEQDDKDGLKKQYCDNFNDYINHYYKHFTDNVTCLKGSKNDIYFNWRFSDLCTLHDMAKTFPKYESSSQSIEDDKTRQQIKKCQSHEEIKTTNCYMLDGVPVTLEELPTIDVIPLKYGVYAGSSFIGFFSLGLYLYKVTKLLY</sequence>
<evidence type="ECO:0000313" key="3">
    <source>
        <dbReference type="Proteomes" id="UP000053562"/>
    </source>
</evidence>
<dbReference type="AlphaFoldDB" id="A0A0J9S4H0"/>
<gene>
    <name evidence="2" type="ORF">PVIIG_05803</name>
</gene>